<dbReference type="PANTHER" id="PTHR30160">
    <property type="entry name" value="TETRAACYLDISACCHARIDE 4'-KINASE-RELATED"/>
    <property type="match status" value="1"/>
</dbReference>
<dbReference type="GO" id="GO:0008713">
    <property type="term" value="F:ADP-heptose-lipopolysaccharide heptosyltransferase activity"/>
    <property type="evidence" value="ECO:0007669"/>
    <property type="project" value="TreeGrafter"/>
</dbReference>
<reference evidence="3 4" key="1">
    <citation type="submission" date="2005-11" db="EMBL/GenBank/DDBJ databases">
        <title>The complete genome sequence of Lawsonia intracellularis: the causative agent of proliferative enteropathy.</title>
        <authorList>
            <person name="Kaur K."/>
            <person name="Zhang Q."/>
            <person name="Beckler D."/>
            <person name="Munir S."/>
            <person name="Li L."/>
            <person name="Kinsley K."/>
            <person name="Herron L."/>
            <person name="Peterson A."/>
            <person name="May B."/>
            <person name="Singh S."/>
            <person name="Gebhart C."/>
            <person name="Kapur V."/>
        </authorList>
    </citation>
    <scope>NUCLEOTIDE SEQUENCE [LARGE SCALE GENOMIC DNA]</scope>
    <source>
        <strain evidence="3 4">PHE/MN1-00</strain>
    </source>
</reference>
<dbReference type="CAZy" id="GT9">
    <property type="family name" value="Glycosyltransferase Family 9"/>
</dbReference>
<accession>Q1MPK5</accession>
<dbReference type="HOGENOM" id="CLU_032383_0_0_7"/>
<dbReference type="InterPro" id="IPR051199">
    <property type="entry name" value="LPS_LOS_Heptosyltrfase"/>
</dbReference>
<dbReference type="PANTHER" id="PTHR30160:SF7">
    <property type="entry name" value="ADP-HEPTOSE--LPS HEPTOSYLTRANSFERASE 2"/>
    <property type="match status" value="1"/>
</dbReference>
<gene>
    <name evidence="3" type="primary">rfaQ</name>
    <name evidence="3" type="ordered locus">LI1018</name>
</gene>
<keyword evidence="1" id="KW-0328">Glycosyltransferase</keyword>
<dbReference type="STRING" id="363253.LI1018"/>
<dbReference type="eggNOG" id="COG0859">
    <property type="taxonomic scope" value="Bacteria"/>
</dbReference>
<sequence length="530" mass="60024">MHAIVINLSRFGDLIQTQPVITALHQDGYQVGLICLSSFVDATSCLSHITYVNPISGGKLLSLIEQNWIYALANFQEWIEQIYNTFPPNRILNLTPHIPARLLAYGLSQSIIPVEGFSVDKYGFGVSDSMWAKLFEASTKKRRCSPYNLVDLFRMISHVEHIPACYKLKLPQKTNLLTSTTHFKNHIFETNKQYLGFQLGASSTLRQWPVSHFAQLGKKLYNQLGIIPVLFGSESEQHLAQEYIKTGAPCIDLVGKTKIAELAAILLHISLLITNDTGTMHLAAGMGIPSLAIFLATAQPYDTGPYLEDCCCLEPSLNCHPCDFDTTCPIDTICRTTISADAIWPLLTYRLTNKKWPEKAPIETSTVARVWITTRDHYGFFNLQSLSGHDKEDRSSWLYIQRYYYRQLIDLLDNPNTTKSYRPLSTKVISQLSQNVRQQASNTLEQISSLLKLLEQQGLLLSEKHISQFGKKFLSTTYNITELLEQNELFTALGIFWKMSIHEHADNLSHVLTIANSFQKIITKWNNSLK</sequence>
<dbReference type="AlphaFoldDB" id="Q1MPK5"/>
<dbReference type="SUPFAM" id="SSF53756">
    <property type="entry name" value="UDP-Glycosyltransferase/glycogen phosphorylase"/>
    <property type="match status" value="1"/>
</dbReference>
<dbReference type="GO" id="GO:0009244">
    <property type="term" value="P:lipopolysaccharide core region biosynthetic process"/>
    <property type="evidence" value="ECO:0007669"/>
    <property type="project" value="TreeGrafter"/>
</dbReference>
<name>Q1MPK5_LAWIP</name>
<dbReference type="Proteomes" id="UP000002430">
    <property type="component" value="Chromosome"/>
</dbReference>
<dbReference type="Pfam" id="PF01075">
    <property type="entry name" value="Glyco_transf_9"/>
    <property type="match status" value="1"/>
</dbReference>
<dbReference type="GO" id="GO:0005829">
    <property type="term" value="C:cytosol"/>
    <property type="evidence" value="ECO:0007669"/>
    <property type="project" value="TreeGrafter"/>
</dbReference>
<evidence type="ECO:0000313" key="4">
    <source>
        <dbReference type="Proteomes" id="UP000002430"/>
    </source>
</evidence>
<dbReference type="KEGG" id="lip:LI1018"/>
<evidence type="ECO:0000256" key="2">
    <source>
        <dbReference type="ARBA" id="ARBA00022679"/>
    </source>
</evidence>
<evidence type="ECO:0000313" key="3">
    <source>
        <dbReference type="EMBL" id="CAJ55072.1"/>
    </source>
</evidence>
<dbReference type="Gene3D" id="3.40.50.2000">
    <property type="entry name" value="Glycogen Phosphorylase B"/>
    <property type="match status" value="1"/>
</dbReference>
<dbReference type="EMBL" id="AM180252">
    <property type="protein sequence ID" value="CAJ55072.1"/>
    <property type="molecule type" value="Genomic_DNA"/>
</dbReference>
<organism evidence="3 4">
    <name type="scientific">Lawsonia intracellularis (strain PHE/MN1-00)</name>
    <dbReference type="NCBI Taxonomy" id="363253"/>
    <lineage>
        <taxon>Bacteria</taxon>
        <taxon>Pseudomonadati</taxon>
        <taxon>Thermodesulfobacteriota</taxon>
        <taxon>Desulfovibrionia</taxon>
        <taxon>Desulfovibrionales</taxon>
        <taxon>Desulfovibrionaceae</taxon>
        <taxon>Lawsonia</taxon>
    </lineage>
</organism>
<protein>
    <submittedName>
        <fullName evidence="3">ADP-heptose:LPS heptosyltransferase</fullName>
    </submittedName>
</protein>
<dbReference type="CDD" id="cd03789">
    <property type="entry name" value="GT9_LPS_heptosyltransferase"/>
    <property type="match status" value="1"/>
</dbReference>
<dbReference type="InterPro" id="IPR002201">
    <property type="entry name" value="Glyco_trans_9"/>
</dbReference>
<proteinExistence type="predicted"/>
<dbReference type="OrthoDB" id="9797795at2"/>
<keyword evidence="4" id="KW-1185">Reference proteome</keyword>
<keyword evidence="2" id="KW-0808">Transferase</keyword>
<evidence type="ECO:0000256" key="1">
    <source>
        <dbReference type="ARBA" id="ARBA00022676"/>
    </source>
</evidence>
<dbReference type="RefSeq" id="WP_011527101.1">
    <property type="nucleotide sequence ID" value="NC_008011.1"/>
</dbReference>